<dbReference type="InterPro" id="IPR036895">
    <property type="entry name" value="Uracil-DNA_glycosylase-like_sf"/>
</dbReference>
<dbReference type="RefSeq" id="WP_167072678.1">
    <property type="nucleotide sequence ID" value="NZ_JAAOZC010000003.1"/>
</dbReference>
<sequence length="163" mass="17785">MTRKSAFPPSVAPDARLLILGSLPGDESIRQAQYYAHPTNAFWWLIGEVIGEPLPDLPYAERLERLRAAGIALWDVIAEAHRPGSLDGAIREAVHRDLAGFVAALPDLRAVAFNGGEAARRGRKQLAGVQGLALIDLPSSSAAYAGMTRMAKRERWLVLRDHL</sequence>
<proteinExistence type="predicted"/>
<evidence type="ECO:0000313" key="3">
    <source>
        <dbReference type="Proteomes" id="UP000727456"/>
    </source>
</evidence>
<dbReference type="InterPro" id="IPR005122">
    <property type="entry name" value="Uracil-DNA_glycosylase-like"/>
</dbReference>
<gene>
    <name evidence="2" type="ORF">FHS31_001427</name>
</gene>
<evidence type="ECO:0000259" key="1">
    <source>
        <dbReference type="SMART" id="SM00986"/>
    </source>
</evidence>
<dbReference type="Pfam" id="PF03167">
    <property type="entry name" value="UDG"/>
    <property type="match status" value="1"/>
</dbReference>
<evidence type="ECO:0000313" key="2">
    <source>
        <dbReference type="EMBL" id="NIJ07817.1"/>
    </source>
</evidence>
<name>A0ABX0TQN2_9SPHN</name>
<dbReference type="InterPro" id="IPR026353">
    <property type="entry name" value="Hypoxan-DNA_Glyclase"/>
</dbReference>
<dbReference type="EMBL" id="JAAOZC010000003">
    <property type="protein sequence ID" value="NIJ07817.1"/>
    <property type="molecule type" value="Genomic_DNA"/>
</dbReference>
<dbReference type="SUPFAM" id="SSF52141">
    <property type="entry name" value="Uracil-DNA glycosylase-like"/>
    <property type="match status" value="1"/>
</dbReference>
<reference evidence="2 3" key="1">
    <citation type="submission" date="2020-03" db="EMBL/GenBank/DDBJ databases">
        <title>Genomic Encyclopedia of Type Strains, Phase III (KMG-III): the genomes of soil and plant-associated and newly described type strains.</title>
        <authorList>
            <person name="Whitman W."/>
        </authorList>
    </citation>
    <scope>NUCLEOTIDE SEQUENCE [LARGE SCALE GENOMIC DNA]</scope>
    <source>
        <strain evidence="2 3">CECT 8804</strain>
    </source>
</reference>
<organism evidence="2 3">
    <name type="scientific">Sphingomonas vulcanisoli</name>
    <dbReference type="NCBI Taxonomy" id="1658060"/>
    <lineage>
        <taxon>Bacteria</taxon>
        <taxon>Pseudomonadati</taxon>
        <taxon>Pseudomonadota</taxon>
        <taxon>Alphaproteobacteria</taxon>
        <taxon>Sphingomonadales</taxon>
        <taxon>Sphingomonadaceae</taxon>
        <taxon>Sphingomonas</taxon>
    </lineage>
</organism>
<dbReference type="Gene3D" id="3.40.470.10">
    <property type="entry name" value="Uracil-DNA glycosylase-like domain"/>
    <property type="match status" value="1"/>
</dbReference>
<protein>
    <submittedName>
        <fullName evidence="2">Hypoxanthine-DNA glycosylase</fullName>
    </submittedName>
</protein>
<dbReference type="SMART" id="SM00987">
    <property type="entry name" value="UreE_C"/>
    <property type="match status" value="1"/>
</dbReference>
<accession>A0ABX0TQN2</accession>
<dbReference type="SMART" id="SM00986">
    <property type="entry name" value="UDG"/>
    <property type="match status" value="1"/>
</dbReference>
<feature type="domain" description="Uracil-DNA glycosylase-like" evidence="1">
    <location>
        <begin position="8"/>
        <end position="160"/>
    </location>
</feature>
<dbReference type="NCBIfam" id="TIGR04274">
    <property type="entry name" value="hypoxanDNAglyco"/>
    <property type="match status" value="1"/>
</dbReference>
<dbReference type="Proteomes" id="UP000727456">
    <property type="component" value="Unassembled WGS sequence"/>
</dbReference>
<dbReference type="CDD" id="cd10032">
    <property type="entry name" value="UDG-F6_HDG"/>
    <property type="match status" value="1"/>
</dbReference>
<keyword evidence="3" id="KW-1185">Reference proteome</keyword>
<comment type="caution">
    <text evidence="2">The sequence shown here is derived from an EMBL/GenBank/DDBJ whole genome shotgun (WGS) entry which is preliminary data.</text>
</comment>